<proteinExistence type="predicted"/>
<gene>
    <name evidence="1" type="ORF">E3N88_14796</name>
</gene>
<reference evidence="1 2" key="1">
    <citation type="submission" date="2019-05" db="EMBL/GenBank/DDBJ databases">
        <title>Mikania micrantha, genome provides insights into the molecular mechanism of rapid growth.</title>
        <authorList>
            <person name="Liu B."/>
        </authorList>
    </citation>
    <scope>NUCLEOTIDE SEQUENCE [LARGE SCALE GENOMIC DNA]</scope>
    <source>
        <strain evidence="1">NLD-2019</strain>
        <tissue evidence="1">Leaf</tissue>
    </source>
</reference>
<dbReference type="Proteomes" id="UP000326396">
    <property type="component" value="Linkage Group LG15"/>
</dbReference>
<dbReference type="AlphaFoldDB" id="A0A5N6P516"/>
<evidence type="ECO:0000313" key="2">
    <source>
        <dbReference type="Proteomes" id="UP000326396"/>
    </source>
</evidence>
<dbReference type="EMBL" id="SZYD01000007">
    <property type="protein sequence ID" value="KAD5803436.1"/>
    <property type="molecule type" value="Genomic_DNA"/>
</dbReference>
<name>A0A5N6P516_9ASTR</name>
<accession>A0A5N6P516</accession>
<comment type="caution">
    <text evidence="1">The sequence shown here is derived from an EMBL/GenBank/DDBJ whole genome shotgun (WGS) entry which is preliminary data.</text>
</comment>
<evidence type="ECO:0000313" key="1">
    <source>
        <dbReference type="EMBL" id="KAD5803436.1"/>
    </source>
</evidence>
<protein>
    <submittedName>
        <fullName evidence="1">Uncharacterized protein</fullName>
    </submittedName>
</protein>
<sequence>MISSQPLHPWFVGFVNNKKELRVLKSLNGHQASISPNLSFKCSSMAANGDEDNDKVELKLELNWVINRWCDPVPAPEVQYPDRWIKDFGEPC</sequence>
<organism evidence="1 2">
    <name type="scientific">Mikania micrantha</name>
    <name type="common">bitter vine</name>
    <dbReference type="NCBI Taxonomy" id="192012"/>
    <lineage>
        <taxon>Eukaryota</taxon>
        <taxon>Viridiplantae</taxon>
        <taxon>Streptophyta</taxon>
        <taxon>Embryophyta</taxon>
        <taxon>Tracheophyta</taxon>
        <taxon>Spermatophyta</taxon>
        <taxon>Magnoliopsida</taxon>
        <taxon>eudicotyledons</taxon>
        <taxon>Gunneridae</taxon>
        <taxon>Pentapetalae</taxon>
        <taxon>asterids</taxon>
        <taxon>campanulids</taxon>
        <taxon>Asterales</taxon>
        <taxon>Asteraceae</taxon>
        <taxon>Asteroideae</taxon>
        <taxon>Heliantheae alliance</taxon>
        <taxon>Eupatorieae</taxon>
        <taxon>Mikania</taxon>
    </lineage>
</organism>
<keyword evidence="2" id="KW-1185">Reference proteome</keyword>